<comment type="caution">
    <text evidence="2">The sequence shown here is derived from an EMBL/GenBank/DDBJ whole genome shotgun (WGS) entry which is preliminary data.</text>
</comment>
<dbReference type="AlphaFoldDB" id="X0UVW5"/>
<dbReference type="InterPro" id="IPR036915">
    <property type="entry name" value="Cyclin-like_sf"/>
</dbReference>
<dbReference type="Gene3D" id="1.10.472.10">
    <property type="entry name" value="Cyclin-like"/>
    <property type="match status" value="1"/>
</dbReference>
<reference evidence="2" key="1">
    <citation type="journal article" date="2014" name="Front. Microbiol.">
        <title>High frequency of phylogenetically diverse reductive dehalogenase-homologous genes in deep subseafloor sedimentary metagenomes.</title>
        <authorList>
            <person name="Kawai M."/>
            <person name="Futagami T."/>
            <person name="Toyoda A."/>
            <person name="Takaki Y."/>
            <person name="Nishi S."/>
            <person name="Hori S."/>
            <person name="Arai W."/>
            <person name="Tsubouchi T."/>
            <person name="Morono Y."/>
            <person name="Uchiyama I."/>
            <person name="Ito T."/>
            <person name="Fujiyama A."/>
            <person name="Inagaki F."/>
            <person name="Takami H."/>
        </authorList>
    </citation>
    <scope>NUCLEOTIDE SEQUENCE</scope>
    <source>
        <strain evidence="2">Expedition CK06-06</strain>
    </source>
</reference>
<dbReference type="InterPro" id="IPR013150">
    <property type="entry name" value="TFIIB_cyclin"/>
</dbReference>
<gene>
    <name evidence="2" type="ORF">S01H1_46690</name>
</gene>
<accession>X0UVW5</accession>
<dbReference type="GO" id="GO:0017025">
    <property type="term" value="F:TBP-class protein binding"/>
    <property type="evidence" value="ECO:0007669"/>
    <property type="project" value="InterPro"/>
</dbReference>
<evidence type="ECO:0000313" key="2">
    <source>
        <dbReference type="EMBL" id="GAG09949.1"/>
    </source>
</evidence>
<proteinExistence type="predicted"/>
<organism evidence="2">
    <name type="scientific">marine sediment metagenome</name>
    <dbReference type="NCBI Taxonomy" id="412755"/>
    <lineage>
        <taxon>unclassified sequences</taxon>
        <taxon>metagenomes</taxon>
        <taxon>ecological metagenomes</taxon>
    </lineage>
</organism>
<protein>
    <recommendedName>
        <fullName evidence="1">Transcription factor TFIIB cyclin-like domain-containing protein</fullName>
    </recommendedName>
</protein>
<sequence>PHSIAAGIIYFVSQECNLNVSKRNVNNISEISEVTINKCYKKLESMKSELIPQPIISKYCS</sequence>
<dbReference type="SUPFAM" id="SSF47954">
    <property type="entry name" value="Cyclin-like"/>
    <property type="match status" value="1"/>
</dbReference>
<feature type="domain" description="Transcription factor TFIIB cyclin-like" evidence="1">
    <location>
        <begin position="1"/>
        <end position="44"/>
    </location>
</feature>
<feature type="non-terminal residue" evidence="2">
    <location>
        <position position="1"/>
    </location>
</feature>
<dbReference type="Pfam" id="PF00382">
    <property type="entry name" value="TFIIB"/>
    <property type="match status" value="1"/>
</dbReference>
<dbReference type="EMBL" id="BARS01029907">
    <property type="protein sequence ID" value="GAG09949.1"/>
    <property type="molecule type" value="Genomic_DNA"/>
</dbReference>
<name>X0UVW5_9ZZZZ</name>
<evidence type="ECO:0000259" key="1">
    <source>
        <dbReference type="Pfam" id="PF00382"/>
    </source>
</evidence>